<comment type="subcellular location">
    <subcellularLocation>
        <location evidence="1">Cell inner membrane</location>
    </subcellularLocation>
</comment>
<dbReference type="GO" id="GO:0016746">
    <property type="term" value="F:acyltransferase activity"/>
    <property type="evidence" value="ECO:0007669"/>
    <property type="project" value="UniProtKB-KW"/>
</dbReference>
<evidence type="ECO:0000256" key="2">
    <source>
        <dbReference type="ARBA" id="ARBA00022475"/>
    </source>
</evidence>
<dbReference type="EMBL" id="MTJN01000002">
    <property type="protein sequence ID" value="OOV06417.1"/>
    <property type="molecule type" value="Genomic_DNA"/>
</dbReference>
<evidence type="ECO:0000313" key="8">
    <source>
        <dbReference type="EMBL" id="OOV06417.1"/>
    </source>
</evidence>
<keyword evidence="4 8" id="KW-0808">Transferase</keyword>
<gene>
    <name evidence="8" type="ORF">RF819_06460</name>
</gene>
<evidence type="ECO:0000256" key="7">
    <source>
        <dbReference type="SAM" id="Phobius"/>
    </source>
</evidence>
<comment type="caution">
    <text evidence="8">The sequence shown here is derived from an EMBL/GenBank/DDBJ whole genome shotgun (WGS) entry which is preliminary data.</text>
</comment>
<protein>
    <submittedName>
        <fullName evidence="8">Lipid A biosynthesis acyltransferase</fullName>
    </submittedName>
</protein>
<dbReference type="PANTHER" id="PTHR30606">
    <property type="entry name" value="LIPID A BIOSYNTHESIS LAUROYL ACYLTRANSFERASE"/>
    <property type="match status" value="1"/>
</dbReference>
<evidence type="ECO:0000256" key="6">
    <source>
        <dbReference type="ARBA" id="ARBA00023315"/>
    </source>
</evidence>
<proteinExistence type="predicted"/>
<evidence type="ECO:0000256" key="1">
    <source>
        <dbReference type="ARBA" id="ARBA00004533"/>
    </source>
</evidence>
<dbReference type="OrthoDB" id="9803456at2"/>
<evidence type="ECO:0000256" key="4">
    <source>
        <dbReference type="ARBA" id="ARBA00022679"/>
    </source>
</evidence>
<evidence type="ECO:0000256" key="3">
    <source>
        <dbReference type="ARBA" id="ARBA00022519"/>
    </source>
</evidence>
<dbReference type="RefSeq" id="WP_078364213.1">
    <property type="nucleotide sequence ID" value="NZ_MTJN01000002.1"/>
</dbReference>
<accession>A0A1T1AQR6</accession>
<dbReference type="InterPro" id="IPR004960">
    <property type="entry name" value="LipA_acyltrans"/>
</dbReference>
<dbReference type="Pfam" id="PF03279">
    <property type="entry name" value="Lip_A_acyltrans"/>
    <property type="match status" value="1"/>
</dbReference>
<evidence type="ECO:0000313" key="9">
    <source>
        <dbReference type="Proteomes" id="UP000190750"/>
    </source>
</evidence>
<keyword evidence="7" id="KW-1133">Transmembrane helix</keyword>
<dbReference type="STRING" id="28066.RF819_06460"/>
<dbReference type="AlphaFoldDB" id="A0A1T1AQR6"/>
<dbReference type="GO" id="GO:0009247">
    <property type="term" value="P:glycolipid biosynthetic process"/>
    <property type="evidence" value="ECO:0007669"/>
    <property type="project" value="UniProtKB-ARBA"/>
</dbReference>
<keyword evidence="7" id="KW-0812">Transmembrane</keyword>
<keyword evidence="2" id="KW-1003">Cell membrane</keyword>
<keyword evidence="5 7" id="KW-0472">Membrane</keyword>
<sequence>MLSRLSLRLMRALSPLPLAWVRALGVVLGVLLYLLVTPRRRIVRTNLRLCFPQLSEAECRQRTRRMFVYFAQAWLDRSWLWHGAPQRVRERLQLTGDVQALTGNEPVVIFAPHFVGLDAGWTALTQQLPRHFTTIYTDQTNKLMDAWILAGRQRFGNSHLFGRADGVKSIVAALRAGDPLYLLPDMNFGLNESVFVPFYGVSAATVPSLSRFAKLGRAKVVPVITRLTRAGYSVEVLPAWSDFPSDDATADTARMNAELQNYINTMPEQYYWVHKRFKDRPPGEADFYR</sequence>
<keyword evidence="3" id="KW-0997">Cell inner membrane</keyword>
<organism evidence="8 9">
    <name type="scientific">Rhodoferax fermentans</name>
    <dbReference type="NCBI Taxonomy" id="28066"/>
    <lineage>
        <taxon>Bacteria</taxon>
        <taxon>Pseudomonadati</taxon>
        <taxon>Pseudomonadota</taxon>
        <taxon>Betaproteobacteria</taxon>
        <taxon>Burkholderiales</taxon>
        <taxon>Comamonadaceae</taxon>
        <taxon>Rhodoferax</taxon>
    </lineage>
</organism>
<dbReference type="PANTHER" id="PTHR30606:SF9">
    <property type="entry name" value="LIPID A BIOSYNTHESIS LAUROYLTRANSFERASE"/>
    <property type="match status" value="1"/>
</dbReference>
<keyword evidence="6 8" id="KW-0012">Acyltransferase</keyword>
<dbReference type="Proteomes" id="UP000190750">
    <property type="component" value="Unassembled WGS sequence"/>
</dbReference>
<name>A0A1T1AQR6_RHOFE</name>
<evidence type="ECO:0000256" key="5">
    <source>
        <dbReference type="ARBA" id="ARBA00023136"/>
    </source>
</evidence>
<reference evidence="8 9" key="1">
    <citation type="submission" date="2017-01" db="EMBL/GenBank/DDBJ databases">
        <title>Genome sequencing of Rhodoferax fermentans JCM 7819.</title>
        <authorList>
            <person name="Kim Y.J."/>
            <person name="Farh M.E.-A."/>
            <person name="Yang D.-C."/>
        </authorList>
    </citation>
    <scope>NUCLEOTIDE SEQUENCE [LARGE SCALE GENOMIC DNA]</scope>
    <source>
        <strain evidence="8 9">JCM 7819</strain>
    </source>
</reference>
<dbReference type="PIRSF" id="PIRSF026649">
    <property type="entry name" value="MsbB"/>
    <property type="match status" value="1"/>
</dbReference>
<feature type="transmembrane region" description="Helical" evidence="7">
    <location>
        <begin position="20"/>
        <end position="36"/>
    </location>
</feature>
<dbReference type="CDD" id="cd07984">
    <property type="entry name" value="LPLAT_LABLAT-like"/>
    <property type="match status" value="1"/>
</dbReference>
<keyword evidence="9" id="KW-1185">Reference proteome</keyword>
<dbReference type="GO" id="GO:0005886">
    <property type="term" value="C:plasma membrane"/>
    <property type="evidence" value="ECO:0007669"/>
    <property type="project" value="UniProtKB-SubCell"/>
</dbReference>